<keyword evidence="2" id="KW-0732">Signal</keyword>
<proteinExistence type="predicted"/>
<feature type="region of interest" description="Disordered" evidence="1">
    <location>
        <begin position="1"/>
        <end position="21"/>
    </location>
</feature>
<organism evidence="3 4">
    <name type="scientific">Streptomyces cyaneochromogenes</name>
    <dbReference type="NCBI Taxonomy" id="2496836"/>
    <lineage>
        <taxon>Bacteria</taxon>
        <taxon>Bacillati</taxon>
        <taxon>Actinomycetota</taxon>
        <taxon>Actinomycetes</taxon>
        <taxon>Kitasatosporales</taxon>
        <taxon>Streptomycetaceae</taxon>
        <taxon>Streptomyces</taxon>
    </lineage>
</organism>
<feature type="chain" id="PRO_5019466219" description="Secreted protein" evidence="2">
    <location>
        <begin position="48"/>
        <end position="216"/>
    </location>
</feature>
<protein>
    <recommendedName>
        <fullName evidence="5">Secreted protein</fullName>
    </recommendedName>
</protein>
<name>A0A3S9MAP6_9ACTN</name>
<dbReference type="OrthoDB" id="6681673at2"/>
<sequence length="216" mass="24414">MRPHALTTPAAEPTVNEKRRNRRWPAPVLSLGLAPLILLASPGSASADTWCWKPDGYDIRKGDTTWAKPQTQAANTYQDWVWRGPTFRCPTNSPGCGYRWDETKTTGWQWSVGVSVSNPVPWLNQVLASITPSYGRNGSTSTTFSFSTNLNPGQYAQPIQVVERRWTKGTFVGAFRTDHSGCGRGEERYWWDGNHEWGTWQANLKVNDYGTYNIWN</sequence>
<gene>
    <name evidence="3" type="ORF">EJ357_24760</name>
</gene>
<reference evidence="3 4" key="1">
    <citation type="journal article" date="2019" name="Int. J. Syst. Evol. Microbiol.">
        <title>Streptomyces cyaneochromogenes sp. nov., a blue pigment-producing actinomycete from manganese-contaminated soil.</title>
        <authorList>
            <person name="Tang X."/>
            <person name="Zhao J."/>
            <person name="Li K."/>
            <person name="Chen Z."/>
            <person name="Sun Y."/>
            <person name="Gao J."/>
        </authorList>
    </citation>
    <scope>NUCLEOTIDE SEQUENCE [LARGE SCALE GENOMIC DNA]</scope>
    <source>
        <strain evidence="3 4">MK-45</strain>
    </source>
</reference>
<dbReference type="RefSeq" id="WP_126393739.1">
    <property type="nucleotide sequence ID" value="NZ_CP034539.1"/>
</dbReference>
<evidence type="ECO:0000256" key="2">
    <source>
        <dbReference type="SAM" id="SignalP"/>
    </source>
</evidence>
<keyword evidence="4" id="KW-1185">Reference proteome</keyword>
<evidence type="ECO:0000256" key="1">
    <source>
        <dbReference type="SAM" id="MobiDB-lite"/>
    </source>
</evidence>
<dbReference type="KEGG" id="scya:EJ357_24760"/>
<dbReference type="Proteomes" id="UP000280298">
    <property type="component" value="Chromosome"/>
</dbReference>
<dbReference type="EMBL" id="CP034539">
    <property type="protein sequence ID" value="AZQ36274.1"/>
    <property type="molecule type" value="Genomic_DNA"/>
</dbReference>
<evidence type="ECO:0008006" key="5">
    <source>
        <dbReference type="Google" id="ProtNLM"/>
    </source>
</evidence>
<dbReference type="AlphaFoldDB" id="A0A3S9MAP6"/>
<evidence type="ECO:0000313" key="4">
    <source>
        <dbReference type="Proteomes" id="UP000280298"/>
    </source>
</evidence>
<evidence type="ECO:0000313" key="3">
    <source>
        <dbReference type="EMBL" id="AZQ36274.1"/>
    </source>
</evidence>
<accession>A0A3S9MAP6</accession>
<feature type="signal peptide" evidence="2">
    <location>
        <begin position="1"/>
        <end position="47"/>
    </location>
</feature>